<evidence type="ECO:0000256" key="1">
    <source>
        <dbReference type="SAM" id="MobiDB-lite"/>
    </source>
</evidence>
<dbReference type="Pfam" id="PF22807">
    <property type="entry name" value="TrAA12"/>
    <property type="match status" value="1"/>
</dbReference>
<dbReference type="AlphaFoldDB" id="A0A8H7TH69"/>
<feature type="region of interest" description="Disordered" evidence="1">
    <location>
        <begin position="420"/>
        <end position="443"/>
    </location>
</feature>
<dbReference type="Proteomes" id="UP000664132">
    <property type="component" value="Unassembled WGS sequence"/>
</dbReference>
<feature type="compositionally biased region" description="Low complexity" evidence="1">
    <location>
        <begin position="421"/>
        <end position="441"/>
    </location>
</feature>
<dbReference type="InterPro" id="IPR011042">
    <property type="entry name" value="6-blade_b-propeller_TolB-like"/>
</dbReference>
<keyword evidence="2" id="KW-0732">Signal</keyword>
<evidence type="ECO:0000313" key="5">
    <source>
        <dbReference type="Proteomes" id="UP000664132"/>
    </source>
</evidence>
<dbReference type="OrthoDB" id="507128at2759"/>
<evidence type="ECO:0000256" key="2">
    <source>
        <dbReference type="SAM" id="SignalP"/>
    </source>
</evidence>
<dbReference type="InterPro" id="IPR054539">
    <property type="entry name" value="Beta-prop_PDH"/>
</dbReference>
<dbReference type="InterPro" id="IPR011041">
    <property type="entry name" value="Quinoprot_gluc/sorb_DH_b-prop"/>
</dbReference>
<name>A0A8H7TH69_9HELO</name>
<feature type="signal peptide" evidence="2">
    <location>
        <begin position="1"/>
        <end position="19"/>
    </location>
</feature>
<proteinExistence type="predicted"/>
<protein>
    <recommendedName>
        <fullName evidence="3">Pyrroloquinoline quinone-dependent pyranose dehydrogenase beta-propeller domain-containing protein</fullName>
    </recommendedName>
</protein>
<dbReference type="InterPro" id="IPR051262">
    <property type="entry name" value="SMP-30/CGR1_Lactonase"/>
</dbReference>
<dbReference type="EMBL" id="JAFJYH010000113">
    <property type="protein sequence ID" value="KAG4419090.1"/>
    <property type="molecule type" value="Genomic_DNA"/>
</dbReference>
<dbReference type="SUPFAM" id="SSF50952">
    <property type="entry name" value="Soluble quinoprotein glucose dehydrogenase"/>
    <property type="match status" value="1"/>
</dbReference>
<sequence length="468" mass="49260">MKSDTIFALGTLLLGVAEAATCDLTNNFAEPVLANGWEHKLIVKGLTKPRSILFDSEGNLLVIQQGAGLIHLAFDDGGSTCLDVAKKTFLINSTELNHGLALSNDGNTLYASSSEAVFSWSYDAAAGTVSDTNTTLITGMDNDDHTTRTILMSQKEPGTLIVSRGSSSNLDFSAESIDTGHSQLKAFDLTTLGSDSEPLDFNTAGRLLGWGLRNSVGVAEEPLTGGIYSVENSVDQLERNDVDIHQSNPGEEMNYHGFLNGSTENQGGNYGYPLCYALWNTSIPNADNLTVGAQFTSDQNATVDDSFCAERVPPRLTFEAHVAPLDIIFLPNGTKAYVSFHGSWDRSLPAGYKVISVDFSNGSPVAESTSMTAAQDIFSNPDTTVCPGSCFRPVGLALDGKGRLFVSSDSSGELYVLVKTGEGSESESPTSTGSAPAATSSKESKAGRNGVVSALVLVGAGAFAMALL</sequence>
<dbReference type="PANTHER" id="PTHR47572">
    <property type="entry name" value="LIPOPROTEIN-RELATED"/>
    <property type="match status" value="1"/>
</dbReference>
<evidence type="ECO:0000313" key="4">
    <source>
        <dbReference type="EMBL" id="KAG4419090.1"/>
    </source>
</evidence>
<dbReference type="Gene3D" id="2.120.10.30">
    <property type="entry name" value="TolB, C-terminal domain"/>
    <property type="match status" value="1"/>
</dbReference>
<gene>
    <name evidence="4" type="ORF">IFR04_007782</name>
</gene>
<dbReference type="PANTHER" id="PTHR47572:SF4">
    <property type="entry name" value="LACTONASE DRP35"/>
    <property type="match status" value="1"/>
</dbReference>
<evidence type="ECO:0000259" key="3">
    <source>
        <dbReference type="Pfam" id="PF22807"/>
    </source>
</evidence>
<comment type="caution">
    <text evidence="4">The sequence shown here is derived from an EMBL/GenBank/DDBJ whole genome shotgun (WGS) entry which is preliminary data.</text>
</comment>
<accession>A0A8H7TH69</accession>
<reference evidence="4" key="1">
    <citation type="submission" date="2021-02" db="EMBL/GenBank/DDBJ databases">
        <title>Genome sequence Cadophora malorum strain M34.</title>
        <authorList>
            <person name="Stefanovic E."/>
            <person name="Vu D."/>
            <person name="Scully C."/>
            <person name="Dijksterhuis J."/>
            <person name="Roader J."/>
            <person name="Houbraken J."/>
        </authorList>
    </citation>
    <scope>NUCLEOTIDE SEQUENCE</scope>
    <source>
        <strain evidence="4">M34</strain>
    </source>
</reference>
<keyword evidence="5" id="KW-1185">Reference proteome</keyword>
<organism evidence="4 5">
    <name type="scientific">Cadophora malorum</name>
    <dbReference type="NCBI Taxonomy" id="108018"/>
    <lineage>
        <taxon>Eukaryota</taxon>
        <taxon>Fungi</taxon>
        <taxon>Dikarya</taxon>
        <taxon>Ascomycota</taxon>
        <taxon>Pezizomycotina</taxon>
        <taxon>Leotiomycetes</taxon>
        <taxon>Helotiales</taxon>
        <taxon>Ploettnerulaceae</taxon>
        <taxon>Cadophora</taxon>
    </lineage>
</organism>
<feature type="chain" id="PRO_5034758486" description="Pyrroloquinoline quinone-dependent pyranose dehydrogenase beta-propeller domain-containing protein" evidence="2">
    <location>
        <begin position="20"/>
        <end position="468"/>
    </location>
</feature>
<feature type="domain" description="Pyrroloquinoline quinone-dependent pyranose dehydrogenase beta-propeller" evidence="3">
    <location>
        <begin position="31"/>
        <end position="419"/>
    </location>
</feature>